<dbReference type="HOGENOM" id="CLU_2957452_0_0_5"/>
<reference evidence="1 2" key="1">
    <citation type="submission" date="2008-04" db="EMBL/GenBank/DDBJ databases">
        <title>Genome diversity and DNA divergence of Rhizobium etli.</title>
        <authorList>
            <person name="Gonzalez V."/>
            <person name="Acosta J.L."/>
            <person name="Santamaria R.I."/>
            <person name="Bustos P."/>
            <person name="Hernandez-Gonzalez I.L."/>
            <person name="Fernandez J.L."/>
            <person name="Diaz R."/>
            <person name="Flores M."/>
            <person name="Mora J."/>
            <person name="Palacios R."/>
            <person name="Davila G."/>
        </authorList>
    </citation>
    <scope>NUCLEOTIDE SEQUENCE [LARGE SCALE GENOMIC DNA]</scope>
    <source>
        <strain evidence="2">CIAT 652</strain>
        <plasmid evidence="2">Plasmid pC</plasmid>
    </source>
</reference>
<dbReference type="EMBL" id="CP001077">
    <property type="protein sequence ID" value="ACE94798.1"/>
    <property type="molecule type" value="Genomic_DNA"/>
</dbReference>
<keyword evidence="1" id="KW-0614">Plasmid</keyword>
<organism evidence="1 2">
    <name type="scientific">Rhizobium etli (strain CIAT 652)</name>
    <dbReference type="NCBI Taxonomy" id="491916"/>
    <lineage>
        <taxon>Bacteria</taxon>
        <taxon>Pseudomonadati</taxon>
        <taxon>Pseudomonadota</taxon>
        <taxon>Alphaproteobacteria</taxon>
        <taxon>Hyphomicrobiales</taxon>
        <taxon>Rhizobiaceae</taxon>
        <taxon>Rhizobium/Agrobacterium group</taxon>
        <taxon>Rhizobium</taxon>
    </lineage>
</organism>
<accession>B3Q3P1</accession>
<protein>
    <submittedName>
        <fullName evidence="1">Uncharacterized protein</fullName>
    </submittedName>
</protein>
<dbReference type="AlphaFoldDB" id="B3Q3P1"/>
<sequence>MGILGWLVNADTSEITITALPVHPLNSLPRVFPAVPFSRIFDADQRAARDNRSLWSLPH</sequence>
<dbReference type="Proteomes" id="UP000008817">
    <property type="component" value="Plasmid pC"/>
</dbReference>
<evidence type="ECO:0000313" key="1">
    <source>
        <dbReference type="EMBL" id="ACE94798.1"/>
    </source>
</evidence>
<dbReference type="KEGG" id="rec:RHECIAT_PC0000721"/>
<evidence type="ECO:0000313" key="2">
    <source>
        <dbReference type="Proteomes" id="UP000008817"/>
    </source>
</evidence>
<name>B3Q3P1_RHIE6</name>
<gene>
    <name evidence="1" type="ordered locus">RHECIAT_PC0000721</name>
</gene>
<geneLocation type="plasmid" evidence="1 2">
    <name>pC</name>
</geneLocation>
<proteinExistence type="predicted"/>